<dbReference type="InterPro" id="IPR014729">
    <property type="entry name" value="Rossmann-like_a/b/a_fold"/>
</dbReference>
<dbReference type="RefSeq" id="WP_094842124.1">
    <property type="nucleotide sequence ID" value="NZ_NEVS01000004.1"/>
</dbReference>
<organism evidence="4 5">
    <name type="scientific">Bordetella genomosp. 11</name>
    <dbReference type="NCBI Taxonomy" id="1416808"/>
    <lineage>
        <taxon>Bacteria</taxon>
        <taxon>Pseudomonadati</taxon>
        <taxon>Pseudomonadota</taxon>
        <taxon>Betaproteobacteria</taxon>
        <taxon>Burkholderiales</taxon>
        <taxon>Alcaligenaceae</taxon>
        <taxon>Bordetella</taxon>
    </lineage>
</organism>
<evidence type="ECO:0000313" key="4">
    <source>
        <dbReference type="EMBL" id="OZI60718.1"/>
    </source>
</evidence>
<feature type="coiled-coil region" evidence="2">
    <location>
        <begin position="45"/>
        <end position="72"/>
    </location>
</feature>
<accession>A0A261UFK4</accession>
<dbReference type="CDD" id="cd00293">
    <property type="entry name" value="USP-like"/>
    <property type="match status" value="1"/>
</dbReference>
<feature type="domain" description="UspA" evidence="3">
    <location>
        <begin position="1"/>
        <end position="145"/>
    </location>
</feature>
<dbReference type="PANTHER" id="PTHR31964">
    <property type="entry name" value="ADENINE NUCLEOTIDE ALPHA HYDROLASES-LIKE SUPERFAMILY PROTEIN"/>
    <property type="match status" value="1"/>
</dbReference>
<gene>
    <name evidence="4" type="ORF">CAL28_15130</name>
</gene>
<dbReference type="OrthoDB" id="5295044at2"/>
<keyword evidence="2" id="KW-0175">Coiled coil</keyword>
<keyword evidence="5" id="KW-1185">Reference proteome</keyword>
<protein>
    <submittedName>
        <fullName evidence="4">Universal stress protein</fullName>
    </submittedName>
</protein>
<evidence type="ECO:0000259" key="3">
    <source>
        <dbReference type="Pfam" id="PF00582"/>
    </source>
</evidence>
<evidence type="ECO:0000256" key="1">
    <source>
        <dbReference type="ARBA" id="ARBA00008791"/>
    </source>
</evidence>
<evidence type="ECO:0000256" key="2">
    <source>
        <dbReference type="SAM" id="Coils"/>
    </source>
</evidence>
<dbReference type="PRINTS" id="PR01438">
    <property type="entry name" value="UNVRSLSTRESS"/>
</dbReference>
<dbReference type="InterPro" id="IPR006015">
    <property type="entry name" value="Universal_stress_UspA"/>
</dbReference>
<dbReference type="Gene3D" id="3.40.50.620">
    <property type="entry name" value="HUPs"/>
    <property type="match status" value="1"/>
</dbReference>
<dbReference type="Proteomes" id="UP000215767">
    <property type="component" value="Unassembled WGS sequence"/>
</dbReference>
<dbReference type="EMBL" id="NEVS01000004">
    <property type="protein sequence ID" value="OZI60718.1"/>
    <property type="molecule type" value="Genomic_DNA"/>
</dbReference>
<evidence type="ECO:0000313" key="5">
    <source>
        <dbReference type="Proteomes" id="UP000215767"/>
    </source>
</evidence>
<comment type="caution">
    <text evidence="4">The sequence shown here is derived from an EMBL/GenBank/DDBJ whole genome shotgun (WGS) entry which is preliminary data.</text>
</comment>
<reference evidence="5" key="1">
    <citation type="submission" date="2017-05" db="EMBL/GenBank/DDBJ databases">
        <title>Complete and WGS of Bordetella genogroups.</title>
        <authorList>
            <person name="Spilker T."/>
            <person name="Lipuma J."/>
        </authorList>
    </citation>
    <scope>NUCLEOTIDE SEQUENCE [LARGE SCALE GENOMIC DNA]</scope>
    <source>
        <strain evidence="5">AU8856</strain>
    </source>
</reference>
<comment type="similarity">
    <text evidence="1">Belongs to the universal stress protein A family.</text>
</comment>
<dbReference type="SUPFAM" id="SSF52402">
    <property type="entry name" value="Adenine nucleotide alpha hydrolases-like"/>
    <property type="match status" value="1"/>
</dbReference>
<proteinExistence type="inferred from homology"/>
<name>A0A261UFK4_9BORD</name>
<dbReference type="AlphaFoldDB" id="A0A261UFK4"/>
<dbReference type="InterPro" id="IPR006016">
    <property type="entry name" value="UspA"/>
</dbReference>
<dbReference type="PANTHER" id="PTHR31964:SF113">
    <property type="entry name" value="USPA DOMAIN-CONTAINING PROTEIN"/>
    <property type="match status" value="1"/>
</dbReference>
<sequence length="145" mass="16192">MFKHLLIPIDGSEGASRALRYALALARDMQAKVTLFTATEPFHMLSAEAEQIERVKDEYDKYQRDRARGMLETARELAQREGVACDVVQVEHEQPYEAIIETARRANCDVIAMGSHGYGGVKALVLGSVTQKVLTHCSIPVLVYR</sequence>
<dbReference type="Pfam" id="PF00582">
    <property type="entry name" value="Usp"/>
    <property type="match status" value="1"/>
</dbReference>